<keyword evidence="1" id="KW-0547">Nucleotide-binding</keyword>
<accession>A0ABX8RPR0</accession>
<name>A0ABX8RPR0_NOCIO</name>
<dbReference type="Proteomes" id="UP000694257">
    <property type="component" value="Chromosome"/>
</dbReference>
<evidence type="ECO:0000259" key="4">
    <source>
        <dbReference type="SMART" id="SM00797"/>
    </source>
</evidence>
<gene>
    <name evidence="5" type="ORF">KV110_41170</name>
</gene>
<evidence type="ECO:0000256" key="1">
    <source>
        <dbReference type="ARBA" id="ARBA00022741"/>
    </source>
</evidence>
<keyword evidence="6" id="KW-1185">Reference proteome</keyword>
<evidence type="ECO:0000313" key="6">
    <source>
        <dbReference type="Proteomes" id="UP000694257"/>
    </source>
</evidence>
<dbReference type="Pfam" id="PF02626">
    <property type="entry name" value="CT_A_B"/>
    <property type="match status" value="1"/>
</dbReference>
<dbReference type="SMART" id="SM00797">
    <property type="entry name" value="AHS2"/>
    <property type="match status" value="1"/>
</dbReference>
<dbReference type="InterPro" id="IPR003778">
    <property type="entry name" value="CT_A_B"/>
</dbReference>
<proteinExistence type="predicted"/>
<feature type="domain" description="Carboxyltransferase" evidence="4">
    <location>
        <begin position="23"/>
        <end position="297"/>
    </location>
</feature>
<dbReference type="NCBIfam" id="TIGR00724">
    <property type="entry name" value="urea_amlyse_rel"/>
    <property type="match status" value="1"/>
</dbReference>
<keyword evidence="3" id="KW-0067">ATP-binding</keyword>
<protein>
    <submittedName>
        <fullName evidence="5">Biotin-dependent carboxyltransferase family protein</fullName>
    </submittedName>
</protein>
<evidence type="ECO:0000256" key="2">
    <source>
        <dbReference type="ARBA" id="ARBA00022801"/>
    </source>
</evidence>
<dbReference type="RefSeq" id="WP_218472479.1">
    <property type="nucleotide sequence ID" value="NZ_BAABJN010000016.1"/>
</dbReference>
<dbReference type="InterPro" id="IPR052708">
    <property type="entry name" value="PxpC"/>
</dbReference>
<sequence>MIVIEQVGPLATVQDLGRPGWFGSGVGPAGAADRSSFRLANRLVGNPEEYAGLEVLLGGLVLRADTHVTVAVTGAPAPAVVDATPVGHASVLELEAGQVLRLGLATVGLRSYLAVRGGIAVPPVLGSRSRDTLSGIGPVPLGPGDTLPIGPAPNTIPVIDFAPVADPPADIVTIRAVLGPRDDWFTDPTALFEGAWVMSTDTDRVGARLDRREGPPLERTVERELPTEGMALGSIQVPPSGQPVVFLADHPITGGYPVVAVVLDADVDAVAQARPGQPVRFRPVRADLSSANPAGRA</sequence>
<organism evidence="5 6">
    <name type="scientific">Nocardia iowensis</name>
    <dbReference type="NCBI Taxonomy" id="204891"/>
    <lineage>
        <taxon>Bacteria</taxon>
        <taxon>Bacillati</taxon>
        <taxon>Actinomycetota</taxon>
        <taxon>Actinomycetes</taxon>
        <taxon>Mycobacteriales</taxon>
        <taxon>Nocardiaceae</taxon>
        <taxon>Nocardia</taxon>
    </lineage>
</organism>
<evidence type="ECO:0000256" key="3">
    <source>
        <dbReference type="ARBA" id="ARBA00022840"/>
    </source>
</evidence>
<reference evidence="5 6" key="1">
    <citation type="submission" date="2021-07" db="EMBL/GenBank/DDBJ databases">
        <title>Whole Genome Sequence of Nocardia Iowensis.</title>
        <authorList>
            <person name="Lamm A."/>
            <person name="Collins-Fairclough A.M."/>
            <person name="Bunk B."/>
            <person name="Sproer C."/>
        </authorList>
    </citation>
    <scope>NUCLEOTIDE SEQUENCE [LARGE SCALE GENOMIC DNA]</scope>
    <source>
        <strain evidence="5 6">NRRL 5646</strain>
    </source>
</reference>
<dbReference type="PANTHER" id="PTHR43309:SF3">
    <property type="entry name" value="5-OXOPROLINASE SUBUNIT C"/>
    <property type="match status" value="1"/>
</dbReference>
<dbReference type="PANTHER" id="PTHR43309">
    <property type="entry name" value="5-OXOPROLINASE SUBUNIT C"/>
    <property type="match status" value="1"/>
</dbReference>
<dbReference type="EMBL" id="CP078145">
    <property type="protein sequence ID" value="QXN91627.1"/>
    <property type="molecule type" value="Genomic_DNA"/>
</dbReference>
<evidence type="ECO:0000313" key="5">
    <source>
        <dbReference type="EMBL" id="QXN91627.1"/>
    </source>
</evidence>
<keyword evidence="2" id="KW-0378">Hydrolase</keyword>